<dbReference type="KEGG" id="kan:IMCC3317_20600"/>
<proteinExistence type="predicted"/>
<dbReference type="EMBL" id="CP019288">
    <property type="protein sequence ID" value="QHI36695.1"/>
    <property type="molecule type" value="Genomic_DNA"/>
</dbReference>
<keyword evidence="3" id="KW-1185">Reference proteome</keyword>
<dbReference type="GO" id="GO:0007165">
    <property type="term" value="P:signal transduction"/>
    <property type="evidence" value="ECO:0007669"/>
    <property type="project" value="InterPro"/>
</dbReference>
<dbReference type="RefSeq" id="WP_160129380.1">
    <property type="nucleotide sequence ID" value="NZ_CP019288.1"/>
</dbReference>
<evidence type="ECO:0000313" key="3">
    <source>
        <dbReference type="Proteomes" id="UP000464657"/>
    </source>
</evidence>
<dbReference type="PROSITE" id="PS50104">
    <property type="entry name" value="TIR"/>
    <property type="match status" value="1"/>
</dbReference>
<gene>
    <name evidence="2" type="ORF">IMCC3317_20600</name>
</gene>
<name>A0A7L4ZJB0_9FLAO</name>
<dbReference type="SUPFAM" id="SSF52200">
    <property type="entry name" value="Toll/Interleukin receptor TIR domain"/>
    <property type="match status" value="1"/>
</dbReference>
<dbReference type="Proteomes" id="UP000464657">
    <property type="component" value="Chromosome"/>
</dbReference>
<feature type="domain" description="TIR" evidence="1">
    <location>
        <begin position="92"/>
        <end position="224"/>
    </location>
</feature>
<sequence>MNPVTKHRLIQDIFFSLQTSHSAKEMVNILSGYGVTNDSIADYTQIEIKKLLATASDEILLLIADDLRIDTTDYVIQKQAKGKTTTKATKKFLKKVFISHSAKDKEVVTSFIQILEVIGINPENIFCTSLEGYGTTLGSNFIEEIETRLDEDVLVFFMLSDNFYKSPMCLIEMGAAWAKTKSQISVAITPFELGKMEGVFKHFQGIQIDSEYHYDLLKETLEAKFNLEPKRPLVWTPKRNIFLNIIKQQLKE</sequence>
<dbReference type="AlphaFoldDB" id="A0A7L4ZJB0"/>
<dbReference type="InterPro" id="IPR000157">
    <property type="entry name" value="TIR_dom"/>
</dbReference>
<evidence type="ECO:0000313" key="2">
    <source>
        <dbReference type="EMBL" id="QHI36695.1"/>
    </source>
</evidence>
<evidence type="ECO:0000259" key="1">
    <source>
        <dbReference type="PROSITE" id="PS50104"/>
    </source>
</evidence>
<dbReference type="OrthoDB" id="4772211at2"/>
<dbReference type="Pfam" id="PF13676">
    <property type="entry name" value="TIR_2"/>
    <property type="match status" value="1"/>
</dbReference>
<accession>A0A7L4ZJB0</accession>
<organism evidence="2 3">
    <name type="scientific">Kordia antarctica</name>
    <dbReference type="NCBI Taxonomy" id="1218801"/>
    <lineage>
        <taxon>Bacteria</taxon>
        <taxon>Pseudomonadati</taxon>
        <taxon>Bacteroidota</taxon>
        <taxon>Flavobacteriia</taxon>
        <taxon>Flavobacteriales</taxon>
        <taxon>Flavobacteriaceae</taxon>
        <taxon>Kordia</taxon>
    </lineage>
</organism>
<reference evidence="2 3" key="1">
    <citation type="journal article" date="2013" name="Int. J. Syst. Evol. Microbiol.">
        <title>Kordia antarctica sp. nov., isolated from Antarctic seawater.</title>
        <authorList>
            <person name="Baek K."/>
            <person name="Choi A."/>
            <person name="Kang I."/>
            <person name="Lee K."/>
            <person name="Cho J.C."/>
        </authorList>
    </citation>
    <scope>NUCLEOTIDE SEQUENCE [LARGE SCALE GENOMIC DNA]</scope>
    <source>
        <strain evidence="2 3">IMCC3317</strain>
    </source>
</reference>
<dbReference type="Gene3D" id="3.40.50.10140">
    <property type="entry name" value="Toll/interleukin-1 receptor homology (TIR) domain"/>
    <property type="match status" value="1"/>
</dbReference>
<protein>
    <recommendedName>
        <fullName evidence="1">TIR domain-containing protein</fullName>
    </recommendedName>
</protein>
<dbReference type="InterPro" id="IPR035897">
    <property type="entry name" value="Toll_tir_struct_dom_sf"/>
</dbReference>